<keyword evidence="1" id="KW-0472">Membrane</keyword>
<feature type="transmembrane region" description="Helical" evidence="1">
    <location>
        <begin position="204"/>
        <end position="229"/>
    </location>
</feature>
<dbReference type="Pfam" id="PF15461">
    <property type="entry name" value="BCD"/>
    <property type="match status" value="1"/>
</dbReference>
<feature type="transmembrane region" description="Helical" evidence="1">
    <location>
        <begin position="17"/>
        <end position="35"/>
    </location>
</feature>
<evidence type="ECO:0000256" key="1">
    <source>
        <dbReference type="SAM" id="Phobius"/>
    </source>
</evidence>
<feature type="transmembrane region" description="Helical" evidence="1">
    <location>
        <begin position="288"/>
        <end position="310"/>
    </location>
</feature>
<dbReference type="InterPro" id="IPR022270">
    <property type="entry name" value="Blh_diox"/>
</dbReference>
<gene>
    <name evidence="2" type="ORF">GCM10023331_07270</name>
</gene>
<accession>A0ABP9D305</accession>
<dbReference type="NCBIfam" id="TIGR03753">
    <property type="entry name" value="blh_monoox"/>
    <property type="match status" value="1"/>
</dbReference>
<dbReference type="EMBL" id="BAABJX010000015">
    <property type="protein sequence ID" value="GAA4825350.1"/>
    <property type="molecule type" value="Genomic_DNA"/>
</dbReference>
<keyword evidence="3" id="KW-1185">Reference proteome</keyword>
<feature type="transmembrane region" description="Helical" evidence="1">
    <location>
        <begin position="82"/>
        <end position="106"/>
    </location>
</feature>
<keyword evidence="1" id="KW-1133">Transmembrane helix</keyword>
<feature type="transmembrane region" description="Helical" evidence="1">
    <location>
        <begin position="41"/>
        <end position="61"/>
    </location>
</feature>
<feature type="transmembrane region" description="Helical" evidence="1">
    <location>
        <begin position="126"/>
        <end position="145"/>
    </location>
</feature>
<name>A0ABP9D305_9BACT</name>
<sequence length="317" mass="36580">MKNNAIWSTVDPENGRLLLLTLGAILCSWLCLQLFPYGEWVVFGIGMAVSGIPHGAMDEVLSKQRYQAKGKNFHRRRFITYYWLKGSAFALIWWLAPTLAFLLFLLLSAYHFGQSQLYAYFPEKHWSAALSYIAWGTGLLLWLLLPSWDTIQNYLIGFLDRSVLQWIGNNATFLLVIAGLLISLPLIERWINNTLTTGKVLMEIALAVLLLWSSYLMGGIVAFILYFCIWHAGKSIALFCRVRRLERPHYTLITFYKEVFWYATISLIGLIVLLVISTWVLFSNWHLLFLFFVMISVLTLPHAISVEKIFNMVKKHK</sequence>
<keyword evidence="1" id="KW-0812">Transmembrane</keyword>
<proteinExistence type="predicted"/>
<evidence type="ECO:0000313" key="3">
    <source>
        <dbReference type="Proteomes" id="UP001500298"/>
    </source>
</evidence>
<feature type="transmembrane region" description="Helical" evidence="1">
    <location>
        <begin position="259"/>
        <end position="282"/>
    </location>
</feature>
<protein>
    <submittedName>
        <fullName evidence="2">Brp/Blh family beta-carotene 15,15'-dioxygenase</fullName>
    </submittedName>
</protein>
<dbReference type="RefSeq" id="WP_345369281.1">
    <property type="nucleotide sequence ID" value="NZ_BAABJX010000015.1"/>
</dbReference>
<dbReference type="Proteomes" id="UP001500298">
    <property type="component" value="Unassembled WGS sequence"/>
</dbReference>
<reference evidence="3" key="1">
    <citation type="journal article" date="2019" name="Int. J. Syst. Evol. Microbiol.">
        <title>The Global Catalogue of Microorganisms (GCM) 10K type strain sequencing project: providing services to taxonomists for standard genome sequencing and annotation.</title>
        <authorList>
            <consortium name="The Broad Institute Genomics Platform"/>
            <consortium name="The Broad Institute Genome Sequencing Center for Infectious Disease"/>
            <person name="Wu L."/>
            <person name="Ma J."/>
        </authorList>
    </citation>
    <scope>NUCLEOTIDE SEQUENCE [LARGE SCALE GENOMIC DNA]</scope>
    <source>
        <strain evidence="3">JCM 18326</strain>
    </source>
</reference>
<comment type="caution">
    <text evidence="2">The sequence shown here is derived from an EMBL/GenBank/DDBJ whole genome shotgun (WGS) entry which is preliminary data.</text>
</comment>
<feature type="transmembrane region" description="Helical" evidence="1">
    <location>
        <begin position="166"/>
        <end position="184"/>
    </location>
</feature>
<evidence type="ECO:0000313" key="2">
    <source>
        <dbReference type="EMBL" id="GAA4825350.1"/>
    </source>
</evidence>
<organism evidence="2 3">
    <name type="scientific">Algivirga pacifica</name>
    <dbReference type="NCBI Taxonomy" id="1162670"/>
    <lineage>
        <taxon>Bacteria</taxon>
        <taxon>Pseudomonadati</taxon>
        <taxon>Bacteroidota</taxon>
        <taxon>Cytophagia</taxon>
        <taxon>Cytophagales</taxon>
        <taxon>Flammeovirgaceae</taxon>
        <taxon>Algivirga</taxon>
    </lineage>
</organism>